<dbReference type="PANTHER" id="PTHR22168">
    <property type="entry name" value="TMEM26 PROTEIN"/>
    <property type="match status" value="1"/>
</dbReference>
<protein>
    <recommendedName>
        <fullName evidence="5">Transmembrane protein 26</fullName>
    </recommendedName>
</protein>
<evidence type="ECO:0008006" key="5">
    <source>
        <dbReference type="Google" id="ProtNLM"/>
    </source>
</evidence>
<keyword evidence="2" id="KW-0472">Membrane</keyword>
<feature type="compositionally biased region" description="Acidic residues" evidence="1">
    <location>
        <begin position="235"/>
        <end position="246"/>
    </location>
</feature>
<keyword evidence="4" id="KW-1185">Reference proteome</keyword>
<feature type="region of interest" description="Disordered" evidence="1">
    <location>
        <begin position="232"/>
        <end position="293"/>
    </location>
</feature>
<reference evidence="3 4" key="1">
    <citation type="submission" date="2018-04" db="EMBL/GenBank/DDBJ databases">
        <title>The genome of golden apple snail Pomacea canaliculata provides insight into stress tolerance and invasive adaptation.</title>
        <authorList>
            <person name="Liu C."/>
            <person name="Liu B."/>
            <person name="Ren Y."/>
            <person name="Zhang Y."/>
            <person name="Wang H."/>
            <person name="Li S."/>
            <person name="Jiang F."/>
            <person name="Yin L."/>
            <person name="Zhang G."/>
            <person name="Qian W."/>
            <person name="Fan W."/>
        </authorList>
    </citation>
    <scope>NUCLEOTIDE SEQUENCE [LARGE SCALE GENOMIC DNA]</scope>
    <source>
        <strain evidence="3">SZHN2017</strain>
        <tissue evidence="3">Muscle</tissue>
    </source>
</reference>
<accession>A0A2T7PM66</accession>
<feature type="transmembrane region" description="Helical" evidence="2">
    <location>
        <begin position="98"/>
        <end position="119"/>
    </location>
</feature>
<evidence type="ECO:0000256" key="1">
    <source>
        <dbReference type="SAM" id="MobiDB-lite"/>
    </source>
</evidence>
<keyword evidence="2" id="KW-0812">Transmembrane</keyword>
<gene>
    <name evidence="3" type="ORF">C0Q70_05767</name>
</gene>
<evidence type="ECO:0000313" key="4">
    <source>
        <dbReference type="Proteomes" id="UP000245119"/>
    </source>
</evidence>
<feature type="compositionally biased region" description="Acidic residues" evidence="1">
    <location>
        <begin position="281"/>
        <end position="293"/>
    </location>
</feature>
<evidence type="ECO:0000256" key="2">
    <source>
        <dbReference type="SAM" id="Phobius"/>
    </source>
</evidence>
<dbReference type="Pfam" id="PF09772">
    <property type="entry name" value="Tmem26"/>
    <property type="match status" value="1"/>
</dbReference>
<proteinExistence type="predicted"/>
<keyword evidence="2" id="KW-1133">Transmembrane helix</keyword>
<dbReference type="AlphaFoldDB" id="A0A2T7PM66"/>
<dbReference type="Proteomes" id="UP000245119">
    <property type="component" value="Linkage Group LG3"/>
</dbReference>
<name>A0A2T7PM66_POMCA</name>
<dbReference type="EMBL" id="PZQS01000003">
    <property type="protein sequence ID" value="PVD34492.1"/>
    <property type="molecule type" value="Genomic_DNA"/>
</dbReference>
<sequence length="293" mass="33549">MRNRALPARDRLEYMQMERNRVEVLNIPLLLSSDTWALVAEEMLLYLMTLSRWILPRGHLNREELSQLLFAFLGMASDIMDIFSLFESDNIRADMNMTYTLLAVWSWSVLQFSLTFYTVHHPQRAQGVANVSAAPDTSDTKQELAATLVSLFMQDGPFLVLRMYAVVVYKIITHSMIFFVAKNIVVICLLLYKIIVLCHVSREKGNENTDSERIVSKDVELAVFDNPLTSVSDEQQIEESSDEEIDNPLTSVCDERQTDESSDEETDNPLTSVSDERQTEESSDEETDDIKQE</sequence>
<organism evidence="3 4">
    <name type="scientific">Pomacea canaliculata</name>
    <name type="common">Golden apple snail</name>
    <dbReference type="NCBI Taxonomy" id="400727"/>
    <lineage>
        <taxon>Eukaryota</taxon>
        <taxon>Metazoa</taxon>
        <taxon>Spiralia</taxon>
        <taxon>Lophotrochozoa</taxon>
        <taxon>Mollusca</taxon>
        <taxon>Gastropoda</taxon>
        <taxon>Caenogastropoda</taxon>
        <taxon>Architaenioglossa</taxon>
        <taxon>Ampullarioidea</taxon>
        <taxon>Ampullariidae</taxon>
        <taxon>Pomacea</taxon>
    </lineage>
</organism>
<evidence type="ECO:0000313" key="3">
    <source>
        <dbReference type="EMBL" id="PVD34492.1"/>
    </source>
</evidence>
<dbReference type="OrthoDB" id="10042902at2759"/>
<dbReference type="InterPro" id="IPR019169">
    <property type="entry name" value="Transmembrane_26"/>
</dbReference>
<comment type="caution">
    <text evidence="3">The sequence shown here is derived from an EMBL/GenBank/DDBJ whole genome shotgun (WGS) entry which is preliminary data.</text>
</comment>